<sequence>MGMVIAESYRGMGVIFEIVADRLLVPVAVIVALMGAALVGVQLLDVLGIDPALLHRI</sequence>
<name>A0ABV3TJR0_9RHOB</name>
<keyword evidence="1" id="KW-0472">Membrane</keyword>
<accession>A0ABV3TJR0</accession>
<proteinExistence type="predicted"/>
<keyword evidence="3" id="KW-1185">Reference proteome</keyword>
<evidence type="ECO:0000313" key="3">
    <source>
        <dbReference type="Proteomes" id="UP001557465"/>
    </source>
</evidence>
<keyword evidence="1" id="KW-1133">Transmembrane helix</keyword>
<organism evidence="2 3">
    <name type="scientific">Thioclava arctica</name>
    <dbReference type="NCBI Taxonomy" id="3238301"/>
    <lineage>
        <taxon>Bacteria</taxon>
        <taxon>Pseudomonadati</taxon>
        <taxon>Pseudomonadota</taxon>
        <taxon>Alphaproteobacteria</taxon>
        <taxon>Rhodobacterales</taxon>
        <taxon>Paracoccaceae</taxon>
        <taxon>Thioclava</taxon>
    </lineage>
</organism>
<evidence type="ECO:0000313" key="2">
    <source>
        <dbReference type="EMBL" id="MEX1661789.1"/>
    </source>
</evidence>
<protein>
    <recommendedName>
        <fullName evidence="4">ABC transmembrane type-1 domain-containing protein</fullName>
    </recommendedName>
</protein>
<evidence type="ECO:0000256" key="1">
    <source>
        <dbReference type="SAM" id="Phobius"/>
    </source>
</evidence>
<reference evidence="2 3" key="1">
    <citation type="journal article" date="2011" name="Int. J. Syst. Evol. Microbiol.">
        <title>Zhongshania antarctica gen. nov., sp. nov. and Zhongshania guokunii sp. nov., gammaproteobacteria respectively isolated from coastal attached (fast) ice and surface seawater of the Antarctic.</title>
        <authorList>
            <person name="Li H.J."/>
            <person name="Zhang X.Y."/>
            <person name="Chen C.X."/>
            <person name="Zhang Y.J."/>
            <person name="Gao Z.M."/>
            <person name="Yu Y."/>
            <person name="Chen X.L."/>
            <person name="Chen B."/>
            <person name="Zhang Y.Z."/>
        </authorList>
    </citation>
    <scope>NUCLEOTIDE SEQUENCE [LARGE SCALE GENOMIC DNA]</scope>
    <source>
        <strain evidence="2 3">15-R06ZXC-3</strain>
    </source>
</reference>
<dbReference type="Proteomes" id="UP001557465">
    <property type="component" value="Unassembled WGS sequence"/>
</dbReference>
<gene>
    <name evidence="2" type="ORF">AB4874_09010</name>
</gene>
<keyword evidence="1" id="KW-0812">Transmembrane</keyword>
<dbReference type="EMBL" id="JBFRYC010000004">
    <property type="protein sequence ID" value="MEX1661789.1"/>
    <property type="molecule type" value="Genomic_DNA"/>
</dbReference>
<comment type="caution">
    <text evidence="2">The sequence shown here is derived from an EMBL/GenBank/DDBJ whole genome shotgun (WGS) entry which is preliminary data.</text>
</comment>
<dbReference type="RefSeq" id="WP_368391736.1">
    <property type="nucleotide sequence ID" value="NZ_JBFRYC010000004.1"/>
</dbReference>
<evidence type="ECO:0008006" key="4">
    <source>
        <dbReference type="Google" id="ProtNLM"/>
    </source>
</evidence>
<feature type="transmembrane region" description="Helical" evidence="1">
    <location>
        <begin position="23"/>
        <end position="47"/>
    </location>
</feature>